<dbReference type="GO" id="GO:0005524">
    <property type="term" value="F:ATP binding"/>
    <property type="evidence" value="ECO:0007669"/>
    <property type="project" value="UniProtKB-UniRule"/>
</dbReference>
<dbReference type="KEGG" id="mtar:DF168_01119"/>
<keyword evidence="10 13" id="KW-0067">ATP-binding</keyword>
<feature type="binding site" evidence="14">
    <location>
        <position position="63"/>
    </location>
    <ligand>
        <name>ATP</name>
        <dbReference type="ChEBI" id="CHEBI:30616"/>
    </ligand>
</feature>
<comment type="similarity">
    <text evidence="2 13">Belongs to the SUA5 family.</text>
</comment>
<keyword evidence="6 13" id="KW-0808">Transferase</keyword>
<feature type="binding site" evidence="14">
    <location>
        <position position="112"/>
    </location>
    <ligand>
        <name>ATP</name>
        <dbReference type="ChEBI" id="CHEBI:30616"/>
    </ligand>
</feature>
<feature type="binding site" evidence="14">
    <location>
        <position position="31"/>
    </location>
    <ligand>
        <name>L-threonine</name>
        <dbReference type="ChEBI" id="CHEBI:57926"/>
    </ligand>
</feature>
<evidence type="ECO:0000256" key="14">
    <source>
        <dbReference type="PIRSR" id="PIRSR004930-1"/>
    </source>
</evidence>
<dbReference type="GO" id="GO:0000049">
    <property type="term" value="F:tRNA binding"/>
    <property type="evidence" value="ECO:0007669"/>
    <property type="project" value="TreeGrafter"/>
</dbReference>
<reference evidence="16 17" key="1">
    <citation type="submission" date="2018-06" db="EMBL/GenBank/DDBJ databases">
        <title>Draft Genome Sequence of a Novel Marine Bacterium Related to the Verrucomicrobia.</title>
        <authorList>
            <person name="Vosseberg J."/>
            <person name="Martijn J."/>
            <person name="Ettema T.J.G."/>
        </authorList>
    </citation>
    <scope>NUCLEOTIDE SEQUENCE [LARGE SCALE GENOMIC DNA]</scope>
    <source>
        <strain evidence="16">TARA_B100001123</strain>
    </source>
</reference>
<feature type="binding site" evidence="14">
    <location>
        <position position="136"/>
    </location>
    <ligand>
        <name>L-threonine</name>
        <dbReference type="ChEBI" id="CHEBI:57926"/>
    </ligand>
</feature>
<evidence type="ECO:0000256" key="8">
    <source>
        <dbReference type="ARBA" id="ARBA00022695"/>
    </source>
</evidence>
<feature type="binding site" evidence="14">
    <location>
        <position position="138"/>
    </location>
    <ligand>
        <name>ATP</name>
        <dbReference type="ChEBI" id="CHEBI:30616"/>
    </ligand>
</feature>
<dbReference type="FunFam" id="3.90.870.10:FF:000009">
    <property type="entry name" value="Threonylcarbamoyl-AMP synthase, putative"/>
    <property type="match status" value="1"/>
</dbReference>
<evidence type="ECO:0000313" key="16">
    <source>
        <dbReference type="EMBL" id="AWT59921.1"/>
    </source>
</evidence>
<dbReference type="GO" id="GO:0061710">
    <property type="term" value="F:L-threonylcarbamoyladenylate synthase"/>
    <property type="evidence" value="ECO:0007669"/>
    <property type="project" value="UniProtKB-EC"/>
</dbReference>
<protein>
    <recommendedName>
        <fullName evidence="4 13">Threonylcarbamoyl-AMP synthase</fullName>
        <shortName evidence="13">TC-AMP synthase</shortName>
        <ecNumber evidence="3 13">2.7.7.87</ecNumber>
    </recommendedName>
    <alternativeName>
        <fullName evidence="11 13">L-threonylcarbamoyladenylate synthase</fullName>
    </alternativeName>
</protein>
<organism evidence="16 17">
    <name type="scientific">Candidatus Moanibacter tarae</name>
    <dbReference type="NCBI Taxonomy" id="2200854"/>
    <lineage>
        <taxon>Bacteria</taxon>
        <taxon>Pseudomonadati</taxon>
        <taxon>Verrucomicrobiota</taxon>
        <taxon>Opitutia</taxon>
        <taxon>Puniceicoccales</taxon>
        <taxon>Puniceicoccales incertae sedis</taxon>
        <taxon>Candidatus Moanibacter</taxon>
    </lineage>
</organism>
<dbReference type="AlphaFoldDB" id="A0A2Z4AD51"/>
<accession>A0A2Z4AD51</accession>
<comment type="subcellular location">
    <subcellularLocation>
        <location evidence="1 13">Cytoplasm</location>
    </subcellularLocation>
</comment>
<sequence>MPKIYRDNPKDIASVARLLREGSLVALPTETVYGLAANTFNPDACRRIFEIKGRPLIDPLIVHINTWSQAYLLALMNSSAEKLAKVFWPGPLTLVLPKKDCVPNIVTASLPTVALRMPSHPLMMKVLAQSECPLAAPSANPFGYVSPTLAKHVIKMLGTDLNHILDGGKCKYGIESTVVDLSDQLNPRILRLGAITEEEINACLGFNVPRVSSINYKQGTKGLPSPGLMGKHYSPNAKLELFKGETPPLRDKIKKTATIFFQRRQTIERTRLSNCFWLCEDGKPETAAQHLFDLLQQLDQENYEVITVELAPEQGIGAAINDRLQRAAVNY</sequence>
<dbReference type="Gene3D" id="3.40.50.11030">
    <property type="entry name" value="Threonylcarbamoyl-AMP synthase, C-terminal domain"/>
    <property type="match status" value="1"/>
</dbReference>
<dbReference type="PANTHER" id="PTHR17490">
    <property type="entry name" value="SUA5"/>
    <property type="match status" value="1"/>
</dbReference>
<feature type="binding site" evidence="14">
    <location>
        <position position="176"/>
    </location>
    <ligand>
        <name>L-threonine</name>
        <dbReference type="ChEBI" id="CHEBI:57926"/>
    </ligand>
</feature>
<dbReference type="Gene3D" id="3.90.870.10">
    <property type="entry name" value="DHBP synthase"/>
    <property type="match status" value="1"/>
</dbReference>
<dbReference type="InterPro" id="IPR017945">
    <property type="entry name" value="DHBP_synth_RibB-like_a/b_dom"/>
</dbReference>
<dbReference type="PROSITE" id="PS51163">
    <property type="entry name" value="YRDC"/>
    <property type="match status" value="1"/>
</dbReference>
<dbReference type="InterPro" id="IPR010923">
    <property type="entry name" value="T(6)A37_SUA5"/>
</dbReference>
<name>A0A2Z4AD51_9BACT</name>
<keyword evidence="7 13" id="KW-0819">tRNA processing</keyword>
<dbReference type="InterPro" id="IPR006070">
    <property type="entry name" value="Sua5-like_dom"/>
</dbReference>
<dbReference type="InterPro" id="IPR050156">
    <property type="entry name" value="TC-AMP_synthase_SUA5"/>
</dbReference>
<dbReference type="NCBIfam" id="TIGR00057">
    <property type="entry name" value="L-threonylcarbamoyladenylate synthase"/>
    <property type="match status" value="1"/>
</dbReference>
<evidence type="ECO:0000256" key="5">
    <source>
        <dbReference type="ARBA" id="ARBA00022490"/>
    </source>
</evidence>
<evidence type="ECO:0000313" key="17">
    <source>
        <dbReference type="Proteomes" id="UP000247465"/>
    </source>
</evidence>
<dbReference type="SUPFAM" id="SSF55821">
    <property type="entry name" value="YrdC/RibB"/>
    <property type="match status" value="1"/>
</dbReference>
<dbReference type="InterPro" id="IPR038385">
    <property type="entry name" value="Sua5/YwlC_C"/>
</dbReference>
<dbReference type="EMBL" id="CP029803">
    <property type="protein sequence ID" value="AWT59921.1"/>
    <property type="molecule type" value="Genomic_DNA"/>
</dbReference>
<dbReference type="EC" id="2.7.7.87" evidence="3 13"/>
<dbReference type="GO" id="GO:0008033">
    <property type="term" value="P:tRNA processing"/>
    <property type="evidence" value="ECO:0007669"/>
    <property type="project" value="UniProtKB-KW"/>
</dbReference>
<evidence type="ECO:0000256" key="13">
    <source>
        <dbReference type="PIRNR" id="PIRNR004930"/>
    </source>
</evidence>
<comment type="function">
    <text evidence="13">Required for the formation of a threonylcarbamoyl group on adenosine at position 37 (t(6)A37) in tRNAs that read codons beginning with adenine.</text>
</comment>
<dbReference type="InterPro" id="IPR005145">
    <property type="entry name" value="Sua5_C"/>
</dbReference>
<feature type="binding site" evidence="14">
    <location>
        <position position="191"/>
    </location>
    <ligand>
        <name>ATP</name>
        <dbReference type="ChEBI" id="CHEBI:30616"/>
    </ligand>
</feature>
<proteinExistence type="inferred from homology"/>
<evidence type="ECO:0000259" key="15">
    <source>
        <dbReference type="PROSITE" id="PS51163"/>
    </source>
</evidence>
<dbReference type="PANTHER" id="PTHR17490:SF16">
    <property type="entry name" value="THREONYLCARBAMOYL-AMP SYNTHASE"/>
    <property type="match status" value="1"/>
</dbReference>
<dbReference type="GO" id="GO:0005737">
    <property type="term" value="C:cytoplasm"/>
    <property type="evidence" value="ECO:0007669"/>
    <property type="project" value="UniProtKB-SubCell"/>
</dbReference>
<evidence type="ECO:0000256" key="10">
    <source>
        <dbReference type="ARBA" id="ARBA00022840"/>
    </source>
</evidence>
<dbReference type="Pfam" id="PF01300">
    <property type="entry name" value="Sua5_yciO_yrdC"/>
    <property type="match status" value="1"/>
</dbReference>
<evidence type="ECO:0000256" key="9">
    <source>
        <dbReference type="ARBA" id="ARBA00022741"/>
    </source>
</evidence>
<keyword evidence="8 13" id="KW-0548">Nucleotidyltransferase</keyword>
<evidence type="ECO:0000256" key="12">
    <source>
        <dbReference type="ARBA" id="ARBA00048366"/>
    </source>
</evidence>
<feature type="binding site" evidence="14">
    <location>
        <position position="146"/>
    </location>
    <ligand>
        <name>ATP</name>
        <dbReference type="ChEBI" id="CHEBI:30616"/>
    </ligand>
</feature>
<keyword evidence="5 13" id="KW-0963">Cytoplasm</keyword>
<dbReference type="Pfam" id="PF03481">
    <property type="entry name" value="Sua5_C"/>
    <property type="match status" value="1"/>
</dbReference>
<dbReference type="GO" id="GO:0003725">
    <property type="term" value="F:double-stranded RNA binding"/>
    <property type="evidence" value="ECO:0007669"/>
    <property type="project" value="UniProtKB-UniRule"/>
</dbReference>
<dbReference type="GO" id="GO:0006450">
    <property type="term" value="P:regulation of translational fidelity"/>
    <property type="evidence" value="ECO:0007669"/>
    <property type="project" value="TreeGrafter"/>
</dbReference>
<feature type="domain" description="YrdC-like" evidence="15">
    <location>
        <begin position="9"/>
        <end position="195"/>
    </location>
</feature>
<comment type="catalytic activity">
    <reaction evidence="12 13">
        <text>L-threonine + hydrogencarbonate + ATP = L-threonylcarbamoyladenylate + diphosphate + H2O</text>
        <dbReference type="Rhea" id="RHEA:36407"/>
        <dbReference type="ChEBI" id="CHEBI:15377"/>
        <dbReference type="ChEBI" id="CHEBI:17544"/>
        <dbReference type="ChEBI" id="CHEBI:30616"/>
        <dbReference type="ChEBI" id="CHEBI:33019"/>
        <dbReference type="ChEBI" id="CHEBI:57926"/>
        <dbReference type="ChEBI" id="CHEBI:73682"/>
        <dbReference type="EC" id="2.7.7.87"/>
    </reaction>
</comment>
<dbReference type="PIRSF" id="PIRSF004930">
    <property type="entry name" value="Tln_factor_SUA5"/>
    <property type="match status" value="1"/>
</dbReference>
<gene>
    <name evidence="16" type="primary">ywlC</name>
    <name evidence="16" type="ORF">DF168_01119</name>
</gene>
<evidence type="ECO:0000256" key="6">
    <source>
        <dbReference type="ARBA" id="ARBA00022679"/>
    </source>
</evidence>
<evidence type="ECO:0000256" key="11">
    <source>
        <dbReference type="ARBA" id="ARBA00029774"/>
    </source>
</evidence>
<evidence type="ECO:0000256" key="2">
    <source>
        <dbReference type="ARBA" id="ARBA00007663"/>
    </source>
</evidence>
<dbReference type="Proteomes" id="UP000247465">
    <property type="component" value="Chromosome"/>
</dbReference>
<feature type="binding site" evidence="14">
    <location>
        <position position="116"/>
    </location>
    <ligand>
        <name>L-threonine</name>
        <dbReference type="ChEBI" id="CHEBI:57926"/>
    </ligand>
</feature>
<evidence type="ECO:0000256" key="3">
    <source>
        <dbReference type="ARBA" id="ARBA00012584"/>
    </source>
</evidence>
<evidence type="ECO:0000256" key="7">
    <source>
        <dbReference type="ARBA" id="ARBA00022694"/>
    </source>
</evidence>
<evidence type="ECO:0000256" key="1">
    <source>
        <dbReference type="ARBA" id="ARBA00004496"/>
    </source>
</evidence>
<feature type="binding site" evidence="14">
    <location>
        <position position="54"/>
    </location>
    <ligand>
        <name>ATP</name>
        <dbReference type="ChEBI" id="CHEBI:30616"/>
    </ligand>
</feature>
<feature type="binding site" evidence="14">
    <location>
        <position position="233"/>
    </location>
    <ligand>
        <name>ATP</name>
        <dbReference type="ChEBI" id="CHEBI:30616"/>
    </ligand>
</feature>
<keyword evidence="9 13" id="KW-0547">Nucleotide-binding</keyword>
<evidence type="ECO:0000256" key="4">
    <source>
        <dbReference type="ARBA" id="ARBA00015492"/>
    </source>
</evidence>